<evidence type="ECO:0000256" key="2">
    <source>
        <dbReference type="ARBA" id="ARBA00010199"/>
    </source>
</evidence>
<dbReference type="Proteomes" id="UP000008022">
    <property type="component" value="Unassembled WGS sequence"/>
</dbReference>
<feature type="transmembrane region" description="Helical" evidence="6">
    <location>
        <begin position="364"/>
        <end position="384"/>
    </location>
</feature>
<evidence type="ECO:0000313" key="8">
    <source>
        <dbReference type="EnsemblPlants" id="ORUFI06G16730.3"/>
    </source>
</evidence>
<feature type="transmembrane region" description="Helical" evidence="6">
    <location>
        <begin position="287"/>
        <end position="306"/>
    </location>
</feature>
<accession>A0A0E0PY80</accession>
<protein>
    <recommendedName>
        <fullName evidence="6">Protein DETOXIFICATION</fullName>
    </recommendedName>
    <alternativeName>
        <fullName evidence="6">Multidrug and toxic compound extrusion protein</fullName>
    </alternativeName>
</protein>
<comment type="similarity">
    <text evidence="2 6">Belongs to the multi antimicrobial extrusion (MATE) (TC 2.A.66.1) family.</text>
</comment>
<feature type="transmembrane region" description="Helical" evidence="6">
    <location>
        <begin position="612"/>
        <end position="632"/>
    </location>
</feature>
<sequence length="729" mass="77641">MQSYLPPPPHPTPPLPPPTDHNSILSTQKHTRNYVRLISDRSSWSSSVADKRYVSPAIDRLTDMAAKGSPAEEALLVGVGGDDQLVESDDQLAPAAAVVVREEVKKQLWLAGPLVAGALLQNVIQMISVMFVGHLGELPLAGASMASSFASVTGLSLLLGMASALDTLCGQAFGARQYHLLGVYKQRAMLLLTAVSVPLAVVWFYTGDILVAFGQDADIAAEAGAYARWMIPALFAYGLLQCHVRFLQTQNVVLPVMASAGAAALCHLVVCWALVHAAGMGSKGAALSNAVSYWINVAILAVYVRVSSSCKKTWTGFSVEAFHDPLSFFRLAIPSALMVCLEMWSFELIVLLSGLLPNPKLETSVLSISLNTAAFVWMIPFGLGSAISTRVSNELGAGRPRAARLAVQVVVFMAVSEGLVIGLVLVGVRYIWGHAYSDEEEVVTYVAKMMLVIAVSNFFDGIQCVLSGVARGCGWQKIGACVNLGAYYIVGIPSAYLIAFVLHVGGMGLWLGIICGLLVQVLLLMAITLCTNWDKEEEANMEKASCLEEALLLPESCKEEEITASDEVKRQLRLAGPLIAGSLLQNLIQMISVMFVGHLGELPLAGASMASSFAGVTGFSLLLGLASALDTLCGQAFGARQYHLLGVYKQRAMLLLSAVSVPLAVAWYYTGDILLLFGQDADIAAEAGAYARWMIPALFAYGPLQCHVRFLQTQNMVVPVMAGAGAGGP</sequence>
<evidence type="ECO:0000256" key="6">
    <source>
        <dbReference type="RuleBase" id="RU004914"/>
    </source>
</evidence>
<feature type="region of interest" description="Disordered" evidence="7">
    <location>
        <begin position="1"/>
        <end position="23"/>
    </location>
</feature>
<dbReference type="InterPro" id="IPR002528">
    <property type="entry name" value="MATE_fam"/>
</dbReference>
<dbReference type="CDD" id="cd13132">
    <property type="entry name" value="MATE_eukaryotic"/>
    <property type="match status" value="1"/>
</dbReference>
<evidence type="ECO:0000256" key="7">
    <source>
        <dbReference type="SAM" id="MobiDB-lite"/>
    </source>
</evidence>
<evidence type="ECO:0000256" key="1">
    <source>
        <dbReference type="ARBA" id="ARBA00004141"/>
    </source>
</evidence>
<feature type="transmembrane region" description="Helical" evidence="6">
    <location>
        <begin position="252"/>
        <end position="275"/>
    </location>
</feature>
<feature type="transmembrane region" description="Helical" evidence="6">
    <location>
        <begin position="145"/>
        <end position="168"/>
    </location>
</feature>
<comment type="subcellular location">
    <subcellularLocation>
        <location evidence="1">Membrane</location>
        <topology evidence="1">Multi-pass membrane protein</topology>
    </subcellularLocation>
</comment>
<feature type="transmembrane region" description="Helical" evidence="6">
    <location>
        <begin position="478"/>
        <end position="502"/>
    </location>
</feature>
<keyword evidence="3 6" id="KW-0812">Transmembrane</keyword>
<dbReference type="InterPro" id="IPR045069">
    <property type="entry name" value="MATE_euk"/>
</dbReference>
<feature type="transmembrane region" description="Helical" evidence="6">
    <location>
        <begin position="444"/>
        <end position="466"/>
    </location>
</feature>
<dbReference type="GO" id="GO:0016020">
    <property type="term" value="C:membrane"/>
    <property type="evidence" value="ECO:0007669"/>
    <property type="project" value="UniProtKB-SubCell"/>
</dbReference>
<feature type="transmembrane region" description="Helical" evidence="6">
    <location>
        <begin position="578"/>
        <end position="600"/>
    </location>
</feature>
<evidence type="ECO:0000256" key="4">
    <source>
        <dbReference type="ARBA" id="ARBA00022989"/>
    </source>
</evidence>
<reference evidence="8" key="2">
    <citation type="submission" date="2015-06" db="UniProtKB">
        <authorList>
            <consortium name="EnsemblPlants"/>
        </authorList>
    </citation>
    <scope>IDENTIFICATION</scope>
</reference>
<dbReference type="Gramene" id="ORUFI06G16730.3">
    <property type="protein sequence ID" value="ORUFI06G16730.3"/>
    <property type="gene ID" value="ORUFI06G16730"/>
</dbReference>
<organism evidence="8 9">
    <name type="scientific">Oryza rufipogon</name>
    <name type="common">Brownbeard rice</name>
    <name type="synonym">Asian wild rice</name>
    <dbReference type="NCBI Taxonomy" id="4529"/>
    <lineage>
        <taxon>Eukaryota</taxon>
        <taxon>Viridiplantae</taxon>
        <taxon>Streptophyta</taxon>
        <taxon>Embryophyta</taxon>
        <taxon>Tracheophyta</taxon>
        <taxon>Spermatophyta</taxon>
        <taxon>Magnoliopsida</taxon>
        <taxon>Liliopsida</taxon>
        <taxon>Poales</taxon>
        <taxon>Poaceae</taxon>
        <taxon>BOP clade</taxon>
        <taxon>Oryzoideae</taxon>
        <taxon>Oryzeae</taxon>
        <taxon>Oryzinae</taxon>
        <taxon>Oryza</taxon>
    </lineage>
</organism>
<dbReference type="AlphaFoldDB" id="A0A0E0PY80"/>
<feature type="transmembrane region" description="Helical" evidence="6">
    <location>
        <begin position="508"/>
        <end position="533"/>
    </location>
</feature>
<evidence type="ECO:0000256" key="5">
    <source>
        <dbReference type="ARBA" id="ARBA00023136"/>
    </source>
</evidence>
<keyword evidence="4 6" id="KW-1133">Transmembrane helix</keyword>
<dbReference type="Pfam" id="PF01554">
    <property type="entry name" value="MatE"/>
    <property type="match status" value="3"/>
</dbReference>
<evidence type="ECO:0000256" key="3">
    <source>
        <dbReference type="ARBA" id="ARBA00022692"/>
    </source>
</evidence>
<evidence type="ECO:0000313" key="9">
    <source>
        <dbReference type="Proteomes" id="UP000008022"/>
    </source>
</evidence>
<feature type="compositionally biased region" description="Pro residues" evidence="7">
    <location>
        <begin position="1"/>
        <end position="19"/>
    </location>
</feature>
<dbReference type="GO" id="GO:0042910">
    <property type="term" value="F:xenobiotic transmembrane transporter activity"/>
    <property type="evidence" value="ECO:0007669"/>
    <property type="project" value="InterPro"/>
</dbReference>
<feature type="transmembrane region" description="Helical" evidence="6">
    <location>
        <begin position="108"/>
        <end position="133"/>
    </location>
</feature>
<dbReference type="EnsemblPlants" id="ORUFI06G16730.3">
    <property type="protein sequence ID" value="ORUFI06G16730.3"/>
    <property type="gene ID" value="ORUFI06G16730"/>
</dbReference>
<dbReference type="GO" id="GO:1990961">
    <property type="term" value="P:xenobiotic detoxification by transmembrane export across the plasma membrane"/>
    <property type="evidence" value="ECO:0007669"/>
    <property type="project" value="InterPro"/>
</dbReference>
<feature type="transmembrane region" description="Helical" evidence="6">
    <location>
        <begin position="327"/>
        <end position="352"/>
    </location>
</feature>
<dbReference type="NCBIfam" id="TIGR00797">
    <property type="entry name" value="matE"/>
    <property type="match status" value="1"/>
</dbReference>
<proteinExistence type="inferred from homology"/>
<dbReference type="PANTHER" id="PTHR11206">
    <property type="entry name" value="MULTIDRUG RESISTANCE PROTEIN"/>
    <property type="match status" value="1"/>
</dbReference>
<feature type="transmembrane region" description="Helical" evidence="6">
    <location>
        <begin position="652"/>
        <end position="670"/>
    </location>
</feature>
<keyword evidence="5 6" id="KW-0472">Membrane</keyword>
<dbReference type="GO" id="GO:0015297">
    <property type="term" value="F:antiporter activity"/>
    <property type="evidence" value="ECO:0007669"/>
    <property type="project" value="InterPro"/>
</dbReference>
<name>A0A0E0PY80_ORYRU</name>
<keyword evidence="9" id="KW-1185">Reference proteome</keyword>
<feature type="transmembrane region" description="Helical" evidence="6">
    <location>
        <begin position="189"/>
        <end position="213"/>
    </location>
</feature>
<feature type="transmembrane region" description="Helical" evidence="6">
    <location>
        <begin position="219"/>
        <end position="240"/>
    </location>
</feature>
<reference evidence="9" key="1">
    <citation type="submission" date="2013-06" db="EMBL/GenBank/DDBJ databases">
        <authorList>
            <person name="Zhao Q."/>
        </authorList>
    </citation>
    <scope>NUCLEOTIDE SEQUENCE</scope>
    <source>
        <strain evidence="9">cv. W1943</strain>
    </source>
</reference>
<feature type="transmembrane region" description="Helical" evidence="6">
    <location>
        <begin position="405"/>
        <end position="432"/>
    </location>
</feature>